<organism evidence="1 2">
    <name type="scientific">Zarea fungicola</name>
    <dbReference type="NCBI Taxonomy" id="93591"/>
    <lineage>
        <taxon>Eukaryota</taxon>
        <taxon>Fungi</taxon>
        <taxon>Dikarya</taxon>
        <taxon>Ascomycota</taxon>
        <taxon>Pezizomycotina</taxon>
        <taxon>Sordariomycetes</taxon>
        <taxon>Hypocreomycetidae</taxon>
        <taxon>Hypocreales</taxon>
        <taxon>Cordycipitaceae</taxon>
        <taxon>Zarea</taxon>
    </lineage>
</organism>
<gene>
    <name evidence="1" type="ORF">NQ176_g3967</name>
</gene>
<sequence>MLQLSPPPSTDEHACESSSFSALLDLHPSLSSLNTPSVLSEFWVDGMEELLDSNQVVFESSAATFHGVQVDNVHGDDGRRSNNTVARTLASSPIHISALQEREVELMMQFLCEDFSKLYPCYRCSSMTENAWLMWLLQRSPTFLYAALGTTAYFKLLNTPSHDGRRTEYFREYDRFRNRAIELYCELLAANSGGCTRSTGWVAKETLISGVQLAMLELLNENFDATLTYLNSASDALARFSEELWLINGLSQVDPASNAQPSGMEHRSVEFFTAILIWVHVLHCLSCKSIPAAASLYRRILSTSFGETFFHVVGLEGWAHVALMDAINTAIWKRDQDLKKMLSMRELVGKSDAILSAIEHQIQ</sequence>
<keyword evidence="2" id="KW-1185">Reference proteome</keyword>
<dbReference type="EMBL" id="JANJQO010000400">
    <property type="protein sequence ID" value="KAJ2978187.1"/>
    <property type="molecule type" value="Genomic_DNA"/>
</dbReference>
<evidence type="ECO:0000313" key="2">
    <source>
        <dbReference type="Proteomes" id="UP001143910"/>
    </source>
</evidence>
<name>A0ACC1NFT0_9HYPO</name>
<dbReference type="Proteomes" id="UP001143910">
    <property type="component" value="Unassembled WGS sequence"/>
</dbReference>
<evidence type="ECO:0000313" key="1">
    <source>
        <dbReference type="EMBL" id="KAJ2978187.1"/>
    </source>
</evidence>
<proteinExistence type="predicted"/>
<protein>
    <submittedName>
        <fullName evidence="1">Uncharacterized protein</fullName>
    </submittedName>
</protein>
<comment type="caution">
    <text evidence="1">The sequence shown here is derived from an EMBL/GenBank/DDBJ whole genome shotgun (WGS) entry which is preliminary data.</text>
</comment>
<accession>A0ACC1NFT0</accession>
<reference evidence="1" key="1">
    <citation type="submission" date="2022-08" db="EMBL/GenBank/DDBJ databases">
        <title>Genome Sequence of Lecanicillium fungicola.</title>
        <authorList>
            <person name="Buettner E."/>
        </authorList>
    </citation>
    <scope>NUCLEOTIDE SEQUENCE</scope>
    <source>
        <strain evidence="1">Babe33</strain>
    </source>
</reference>